<dbReference type="AlphaFoldDB" id="A0A087GC07"/>
<protein>
    <submittedName>
        <fullName evidence="2">Uncharacterized protein</fullName>
    </submittedName>
</protein>
<dbReference type="Proteomes" id="UP000029120">
    <property type="component" value="Chromosome 8"/>
</dbReference>
<dbReference type="Gramene" id="KFK27409">
    <property type="protein sequence ID" value="KFK27409"/>
    <property type="gene ID" value="AALP_AA8G379200"/>
</dbReference>
<dbReference type="PANTHER" id="PTHR31170">
    <property type="entry name" value="BNAC04G53230D PROTEIN"/>
    <property type="match status" value="1"/>
</dbReference>
<dbReference type="OrthoDB" id="658695at2759"/>
<evidence type="ECO:0000313" key="2">
    <source>
        <dbReference type="EMBL" id="KFK27409.1"/>
    </source>
</evidence>
<dbReference type="eggNOG" id="ENOG502QQDR">
    <property type="taxonomic scope" value="Eukaryota"/>
</dbReference>
<dbReference type="Pfam" id="PF03140">
    <property type="entry name" value="DUF247"/>
    <property type="match status" value="1"/>
</dbReference>
<dbReference type="OMA" id="MIQEHKQ"/>
<feature type="transmembrane region" description="Helical" evidence="1">
    <location>
        <begin position="428"/>
        <end position="448"/>
    </location>
</feature>
<gene>
    <name evidence="2" type="ordered locus">AALP_Aa8g379200</name>
</gene>
<keyword evidence="3" id="KW-1185">Reference proteome</keyword>
<keyword evidence="1" id="KW-0472">Membrane</keyword>
<evidence type="ECO:0000313" key="3">
    <source>
        <dbReference type="Proteomes" id="UP000029120"/>
    </source>
</evidence>
<evidence type="ECO:0000256" key="1">
    <source>
        <dbReference type="SAM" id="Phobius"/>
    </source>
</evidence>
<proteinExistence type="predicted"/>
<dbReference type="PANTHER" id="PTHR31170:SF21">
    <property type="match status" value="1"/>
</dbReference>
<dbReference type="EMBL" id="CM002876">
    <property type="protein sequence ID" value="KFK27409.1"/>
    <property type="molecule type" value="Genomic_DNA"/>
</dbReference>
<keyword evidence="1" id="KW-1133">Transmembrane helix</keyword>
<accession>A0A087GC07</accession>
<name>A0A087GC07_ARAAL</name>
<reference evidence="3" key="1">
    <citation type="journal article" date="2015" name="Nat. Plants">
        <title>Genome expansion of Arabis alpina linked with retrotransposition and reduced symmetric DNA methylation.</title>
        <authorList>
            <person name="Willing E.M."/>
            <person name="Rawat V."/>
            <person name="Mandakova T."/>
            <person name="Maumus F."/>
            <person name="James G.V."/>
            <person name="Nordstroem K.J."/>
            <person name="Becker C."/>
            <person name="Warthmann N."/>
            <person name="Chica C."/>
            <person name="Szarzynska B."/>
            <person name="Zytnicki M."/>
            <person name="Albani M.C."/>
            <person name="Kiefer C."/>
            <person name="Bergonzi S."/>
            <person name="Castaings L."/>
            <person name="Mateos J.L."/>
            <person name="Berns M.C."/>
            <person name="Bujdoso N."/>
            <person name="Piofczyk T."/>
            <person name="de Lorenzo L."/>
            <person name="Barrero-Sicilia C."/>
            <person name="Mateos I."/>
            <person name="Piednoel M."/>
            <person name="Hagmann J."/>
            <person name="Chen-Min-Tao R."/>
            <person name="Iglesias-Fernandez R."/>
            <person name="Schuster S.C."/>
            <person name="Alonso-Blanco C."/>
            <person name="Roudier F."/>
            <person name="Carbonero P."/>
            <person name="Paz-Ares J."/>
            <person name="Davis S.J."/>
            <person name="Pecinka A."/>
            <person name="Quesneville H."/>
            <person name="Colot V."/>
            <person name="Lysak M.A."/>
            <person name="Weigel D."/>
            <person name="Coupland G."/>
            <person name="Schneeberger K."/>
        </authorList>
    </citation>
    <scope>NUCLEOTIDE SEQUENCE [LARGE SCALE GENOMIC DNA]</scope>
    <source>
        <strain evidence="3">cv. Pajares</strain>
    </source>
</reference>
<keyword evidence="1" id="KW-0812">Transmembrane</keyword>
<dbReference type="InterPro" id="IPR004158">
    <property type="entry name" value="DUF247_pln"/>
</dbReference>
<sequence>MDHLNEEHCNATQRSKLLSKRVSPKLLKRSAGTETCCIFRIPWTPVQINSKAYEPKIVSIGPYHHGKQSLEMIQQHKHRFLEFFLEKSGTTLQELLRVVSEMEEAIRASYSENLDRFASQDLIDMVLLDSCFILVVLLVVSNKVDHPDSDDAIFKMPWILPAIRSDLLLLENQVPFFLLEALFGASKTRFHIGINKMAFEFFGYSIQRPKRVWAIHYHVKAKHLVDLIRKTFIPTWSHETSKESCLPISKWCRENAVKTRSSGTTPTGLILSSKKLRLLGIKLESYNKAETFLAIRLEKGRLFIPTVVLDDFLSLVFLNCVAFEQLYSSCSNHMTSYVAFMGCLMNDEADAMFLGEKGIIENYFGTGNEVSQFFKGVCKGIVFNPNESYLADVFEGVNMYTSKGYHVQWAGFKYTHFDSPWTCLSSSAAFTLIVLTLIQTFFTSYAYFHPPQSK</sequence>
<organism evidence="2 3">
    <name type="scientific">Arabis alpina</name>
    <name type="common">Alpine rock-cress</name>
    <dbReference type="NCBI Taxonomy" id="50452"/>
    <lineage>
        <taxon>Eukaryota</taxon>
        <taxon>Viridiplantae</taxon>
        <taxon>Streptophyta</taxon>
        <taxon>Embryophyta</taxon>
        <taxon>Tracheophyta</taxon>
        <taxon>Spermatophyta</taxon>
        <taxon>Magnoliopsida</taxon>
        <taxon>eudicotyledons</taxon>
        <taxon>Gunneridae</taxon>
        <taxon>Pentapetalae</taxon>
        <taxon>rosids</taxon>
        <taxon>malvids</taxon>
        <taxon>Brassicales</taxon>
        <taxon>Brassicaceae</taxon>
        <taxon>Arabideae</taxon>
        <taxon>Arabis</taxon>
    </lineage>
</organism>